<feature type="region of interest" description="Disordered" evidence="1">
    <location>
        <begin position="75"/>
        <end position="98"/>
    </location>
</feature>
<name>A0A679GXZ2_9GAMM</name>
<organism evidence="2 3">
    <name type="scientific">Metapseudomonas otitidis</name>
    <dbReference type="NCBI Taxonomy" id="319939"/>
    <lineage>
        <taxon>Bacteria</taxon>
        <taxon>Pseudomonadati</taxon>
        <taxon>Pseudomonadota</taxon>
        <taxon>Gammaproteobacteria</taxon>
        <taxon>Pseudomonadales</taxon>
        <taxon>Pseudomonadaceae</taxon>
        <taxon>Metapseudomonas</taxon>
    </lineage>
</organism>
<evidence type="ECO:0000256" key="1">
    <source>
        <dbReference type="SAM" id="MobiDB-lite"/>
    </source>
</evidence>
<sequence length="98" mass="11220">MNKAVHPQQARPALRLLCILTPTPYGQWRPVPAATRRPRAPRADIRGRWGYVLPEELYMREVWIRAWATQPEADRATGSLCTASRGSRSPCSLPWLQR</sequence>
<evidence type="ECO:0000313" key="2">
    <source>
        <dbReference type="EMBL" id="BCA30804.1"/>
    </source>
</evidence>
<accession>A0A679GXZ2</accession>
<evidence type="ECO:0000313" key="3">
    <source>
        <dbReference type="Proteomes" id="UP000501237"/>
    </source>
</evidence>
<proteinExistence type="predicted"/>
<feature type="compositionally biased region" description="Polar residues" evidence="1">
    <location>
        <begin position="79"/>
        <end position="90"/>
    </location>
</feature>
<reference evidence="2 3" key="1">
    <citation type="journal article" date="2020" name="Microbiol. Resour. Announc.">
        <title>Complete genome sequence of Pseudomonas otitidis strain MrB4, isolated from Lake Biwa in Japan.</title>
        <authorList>
            <person name="Miyazaki K."/>
            <person name="Hase E."/>
            <person name="Maruya T."/>
        </authorList>
    </citation>
    <scope>NUCLEOTIDE SEQUENCE [LARGE SCALE GENOMIC DNA]</scope>
    <source>
        <strain evidence="2 3">MrB4</strain>
    </source>
</reference>
<dbReference type="EMBL" id="AP022642">
    <property type="protein sequence ID" value="BCA30804.1"/>
    <property type="molecule type" value="Genomic_DNA"/>
</dbReference>
<gene>
    <name evidence="2" type="ORF">PtoMrB4_47810</name>
</gene>
<protein>
    <submittedName>
        <fullName evidence="2">Uncharacterized protein</fullName>
    </submittedName>
</protein>
<dbReference type="KEGG" id="poj:PtoMrB4_47810"/>
<dbReference type="AlphaFoldDB" id="A0A679GXZ2"/>
<dbReference type="Proteomes" id="UP000501237">
    <property type="component" value="Chromosome"/>
</dbReference>